<dbReference type="Proteomes" id="UP000190657">
    <property type="component" value="Unassembled WGS sequence"/>
</dbReference>
<dbReference type="Pfam" id="PF01168">
    <property type="entry name" value="Ala_racemase_N"/>
    <property type="match status" value="1"/>
</dbReference>
<comment type="catalytic activity">
    <reaction evidence="4">
        <text>L-alanine = D-alanine</text>
        <dbReference type="Rhea" id="RHEA:20249"/>
        <dbReference type="ChEBI" id="CHEBI:57416"/>
        <dbReference type="ChEBI" id="CHEBI:57972"/>
        <dbReference type="EC" id="5.1.1.1"/>
    </reaction>
</comment>
<feature type="binding site" evidence="4 6">
    <location>
        <position position="311"/>
    </location>
    <ligand>
        <name>substrate</name>
    </ligand>
</feature>
<dbReference type="PRINTS" id="PR00992">
    <property type="entry name" value="ALARACEMASE"/>
</dbReference>
<dbReference type="HAMAP" id="MF_01201">
    <property type="entry name" value="Ala_racemase"/>
    <property type="match status" value="1"/>
</dbReference>
<keyword evidence="9" id="KW-1185">Reference proteome</keyword>
<evidence type="ECO:0000256" key="2">
    <source>
        <dbReference type="ARBA" id="ARBA00022898"/>
    </source>
</evidence>
<dbReference type="NCBIfam" id="TIGR00492">
    <property type="entry name" value="alr"/>
    <property type="match status" value="1"/>
</dbReference>
<gene>
    <name evidence="8" type="ORF">SAMN02745114_00175</name>
</gene>
<dbReference type="InterPro" id="IPR029066">
    <property type="entry name" value="PLP-binding_barrel"/>
</dbReference>
<evidence type="ECO:0000256" key="3">
    <source>
        <dbReference type="ARBA" id="ARBA00023235"/>
    </source>
</evidence>
<dbReference type="GO" id="GO:0030170">
    <property type="term" value="F:pyridoxal phosphate binding"/>
    <property type="evidence" value="ECO:0007669"/>
    <property type="project" value="UniProtKB-UniRule"/>
</dbReference>
<protein>
    <recommendedName>
        <fullName evidence="4">Alanine racemase</fullName>
        <ecNumber evidence="4">5.1.1.1</ecNumber>
    </recommendedName>
</protein>
<dbReference type="UniPathway" id="UPA00042">
    <property type="reaction ID" value="UER00497"/>
</dbReference>
<sequence>MYFRTQAKIDLDAVEYNYNNTRAKLPQGCKLLGVIKADAYGHGAVELAKFLQGKCDFFGVACIEEAVELKKADIKTPVLILGYVAPAFYDLVVKYDIRIPVFSYDTAKALSDEAVKQGKTVLFHFCIDTGMSRIGFQVNEESADVCKKICALPNIEAEGLFSHFATADETDLTKALAQREKYKAFVEMLENRGIQIPIKHLNNSAGIMNFDEYFDMCRMGIILYGLYPSEEVDKSLLDIKPVMSWLTHISHIKTLEAGREVSYGGTFKTTEPRVIATIPVGYADGYPRCLSNKGRVIINGQYAPIVGRVCMDQFMVDVTDVDGAELDSTVTLVGKDGDAELSMEEVSNSAYSFNYELPCRVARRVPRTYYKDGKFVKATNYMY</sequence>
<dbReference type="Gene3D" id="3.20.20.10">
    <property type="entry name" value="Alanine racemase"/>
    <property type="match status" value="1"/>
</dbReference>
<evidence type="ECO:0000313" key="8">
    <source>
        <dbReference type="EMBL" id="SJZ35176.1"/>
    </source>
</evidence>
<comment type="function">
    <text evidence="4">Catalyzes the interconversion of L-alanine and D-alanine. May also act on other amino acids.</text>
</comment>
<dbReference type="GO" id="GO:0008784">
    <property type="term" value="F:alanine racemase activity"/>
    <property type="evidence" value="ECO:0007669"/>
    <property type="project" value="UniProtKB-UniRule"/>
</dbReference>
<evidence type="ECO:0000256" key="1">
    <source>
        <dbReference type="ARBA" id="ARBA00001933"/>
    </source>
</evidence>
<comment type="similarity">
    <text evidence="4">Belongs to the alanine racemase family.</text>
</comment>
<dbReference type="InterPro" id="IPR009006">
    <property type="entry name" value="Ala_racemase/Decarboxylase_C"/>
</dbReference>
<dbReference type="PROSITE" id="PS00395">
    <property type="entry name" value="ALANINE_RACEMASE"/>
    <property type="match status" value="1"/>
</dbReference>
<comment type="pathway">
    <text evidence="4">Amino-acid biosynthesis; D-alanine biosynthesis; D-alanine from L-alanine: step 1/1.</text>
</comment>
<name>A0A1T4JY77_9FIRM</name>
<dbReference type="SUPFAM" id="SSF50621">
    <property type="entry name" value="Alanine racemase C-terminal domain-like"/>
    <property type="match status" value="1"/>
</dbReference>
<dbReference type="STRING" id="290054.SAMN02745114_00175"/>
<dbReference type="SMART" id="SM01005">
    <property type="entry name" value="Ala_racemase_C"/>
    <property type="match status" value="1"/>
</dbReference>
<evidence type="ECO:0000256" key="4">
    <source>
        <dbReference type="HAMAP-Rule" id="MF_01201"/>
    </source>
</evidence>
<dbReference type="PANTHER" id="PTHR30511:SF0">
    <property type="entry name" value="ALANINE RACEMASE, CATABOLIC-RELATED"/>
    <property type="match status" value="1"/>
</dbReference>
<dbReference type="InterPro" id="IPR011079">
    <property type="entry name" value="Ala_racemase_C"/>
</dbReference>
<dbReference type="InterPro" id="IPR000821">
    <property type="entry name" value="Ala_racemase"/>
</dbReference>
<dbReference type="SUPFAM" id="SSF51419">
    <property type="entry name" value="PLP-binding barrel"/>
    <property type="match status" value="1"/>
</dbReference>
<keyword evidence="3 4" id="KW-0413">Isomerase</keyword>
<dbReference type="GO" id="GO:0005829">
    <property type="term" value="C:cytosol"/>
    <property type="evidence" value="ECO:0007669"/>
    <property type="project" value="TreeGrafter"/>
</dbReference>
<dbReference type="CDD" id="cd00430">
    <property type="entry name" value="PLPDE_III_AR"/>
    <property type="match status" value="1"/>
</dbReference>
<evidence type="ECO:0000313" key="9">
    <source>
        <dbReference type="Proteomes" id="UP000190657"/>
    </source>
</evidence>
<dbReference type="OrthoDB" id="9813814at2"/>
<feature type="active site" description="Proton acceptor; specific for L-alanine" evidence="4">
    <location>
        <position position="263"/>
    </location>
</feature>
<dbReference type="InterPro" id="IPR020622">
    <property type="entry name" value="Ala_racemase_pyridoxalP-BS"/>
</dbReference>
<dbReference type="EMBL" id="FUWW01000002">
    <property type="protein sequence ID" value="SJZ35176.1"/>
    <property type="molecule type" value="Genomic_DNA"/>
</dbReference>
<evidence type="ECO:0000259" key="7">
    <source>
        <dbReference type="SMART" id="SM01005"/>
    </source>
</evidence>
<reference evidence="8 9" key="1">
    <citation type="submission" date="2017-02" db="EMBL/GenBank/DDBJ databases">
        <authorList>
            <person name="Peterson S.W."/>
        </authorList>
    </citation>
    <scope>NUCLEOTIDE SEQUENCE [LARGE SCALE GENOMIC DNA]</scope>
    <source>
        <strain evidence="8 9">ATCC 51222</strain>
    </source>
</reference>
<dbReference type="InterPro" id="IPR001608">
    <property type="entry name" value="Ala_racemase_N"/>
</dbReference>
<keyword evidence="2 4" id="KW-0663">Pyridoxal phosphate</keyword>
<dbReference type="FunFam" id="3.20.20.10:FF:000002">
    <property type="entry name" value="Alanine racemase"/>
    <property type="match status" value="1"/>
</dbReference>
<dbReference type="GO" id="GO:0009252">
    <property type="term" value="P:peptidoglycan biosynthetic process"/>
    <property type="evidence" value="ECO:0007669"/>
    <property type="project" value="TreeGrafter"/>
</dbReference>
<feature type="modified residue" description="N6-(pyridoxal phosphate)lysine" evidence="4 5">
    <location>
        <position position="36"/>
    </location>
</feature>
<dbReference type="AlphaFoldDB" id="A0A1T4JY77"/>
<dbReference type="RefSeq" id="WP_078767685.1">
    <property type="nucleotide sequence ID" value="NZ_FUWW01000002.1"/>
</dbReference>
<proteinExistence type="inferred from homology"/>
<dbReference type="Pfam" id="PF00842">
    <property type="entry name" value="Ala_racemase_C"/>
    <property type="match status" value="1"/>
</dbReference>
<dbReference type="EC" id="5.1.1.1" evidence="4"/>
<dbReference type="GO" id="GO:0030632">
    <property type="term" value="P:D-alanine biosynthetic process"/>
    <property type="evidence" value="ECO:0007669"/>
    <property type="project" value="UniProtKB-UniRule"/>
</dbReference>
<feature type="active site" description="Proton acceptor; specific for D-alanine" evidence="4">
    <location>
        <position position="36"/>
    </location>
</feature>
<comment type="cofactor">
    <cofactor evidence="1 4 5">
        <name>pyridoxal 5'-phosphate</name>
        <dbReference type="ChEBI" id="CHEBI:597326"/>
    </cofactor>
</comment>
<dbReference type="PANTHER" id="PTHR30511">
    <property type="entry name" value="ALANINE RACEMASE"/>
    <property type="match status" value="1"/>
</dbReference>
<dbReference type="Gene3D" id="2.40.37.10">
    <property type="entry name" value="Lyase, Ornithine Decarboxylase, Chain A, domain 1"/>
    <property type="match status" value="1"/>
</dbReference>
<evidence type="ECO:0000256" key="6">
    <source>
        <dbReference type="PIRSR" id="PIRSR600821-52"/>
    </source>
</evidence>
<organism evidence="8 9">
    <name type="scientific">Eubacterium coprostanoligenes</name>
    <dbReference type="NCBI Taxonomy" id="290054"/>
    <lineage>
        <taxon>Bacteria</taxon>
        <taxon>Bacillati</taxon>
        <taxon>Bacillota</taxon>
        <taxon>Clostridia</taxon>
        <taxon>Eubacteriales</taxon>
        <taxon>Eubacteriaceae</taxon>
        <taxon>Eubacterium</taxon>
    </lineage>
</organism>
<feature type="domain" description="Alanine racemase C-terminal" evidence="7">
    <location>
        <begin position="242"/>
        <end position="370"/>
    </location>
</feature>
<feature type="binding site" evidence="4 6">
    <location>
        <position position="133"/>
    </location>
    <ligand>
        <name>substrate</name>
    </ligand>
</feature>
<accession>A0A1T4JY77</accession>
<evidence type="ECO:0000256" key="5">
    <source>
        <dbReference type="PIRSR" id="PIRSR600821-50"/>
    </source>
</evidence>